<dbReference type="GO" id="GO:0016042">
    <property type="term" value="P:lipid catabolic process"/>
    <property type="evidence" value="ECO:0007669"/>
    <property type="project" value="InterPro"/>
</dbReference>
<dbReference type="Pfam" id="PF01674">
    <property type="entry name" value="Lipase_2"/>
    <property type="match status" value="1"/>
</dbReference>
<organism evidence="2 3">
    <name type="scientific">Yinghuangia soli</name>
    <dbReference type="NCBI Taxonomy" id="2908204"/>
    <lineage>
        <taxon>Bacteria</taxon>
        <taxon>Bacillati</taxon>
        <taxon>Actinomycetota</taxon>
        <taxon>Actinomycetes</taxon>
        <taxon>Kitasatosporales</taxon>
        <taxon>Streptomycetaceae</taxon>
        <taxon>Yinghuangia</taxon>
    </lineage>
</organism>
<reference evidence="2" key="1">
    <citation type="submission" date="2022-01" db="EMBL/GenBank/DDBJ databases">
        <title>Genome-Based Taxonomic Classification of the Phylum Actinobacteria.</title>
        <authorList>
            <person name="Gao Y."/>
        </authorList>
    </citation>
    <scope>NUCLEOTIDE SEQUENCE</scope>
    <source>
        <strain evidence="2">KLBMP 8922</strain>
    </source>
</reference>
<evidence type="ECO:0000256" key="1">
    <source>
        <dbReference type="SAM" id="SignalP"/>
    </source>
</evidence>
<proteinExistence type="predicted"/>
<sequence>MRRSSVLRHARRTAVLCAAALLAVLPATGTAAGSQAAPVHGIGNFPMALLASLATPDAAPPGADDWNCRPTAAHPRPVVLLHGTLENAFANWNRLAPALKNAGYCVFAPNYGALPGEPFKGTGDIAVSAQEIAAYVDRVLAATGARQVDLVGHSQGGGVMPRQYLRFAGGADAADPTRNKVGRLVGITPSNHGTAVGNLGAPLVGILGPLVDPVLLPGLDGPWAEQQSVGSAFNKRLDAGGDTEPGVEYTVIASRADEVLVPFTNSFLTAGPGATVHNIVLQDVCPTDLSDHLDASYDPVVVRLTLNALDPAQAVPPHCNLLTLPVVGGLLL</sequence>
<dbReference type="RefSeq" id="WP_235049723.1">
    <property type="nucleotide sequence ID" value="NZ_JAKFHA010000001.1"/>
</dbReference>
<dbReference type="Gene3D" id="3.40.50.1820">
    <property type="entry name" value="alpha/beta hydrolase"/>
    <property type="match status" value="1"/>
</dbReference>
<dbReference type="AlphaFoldDB" id="A0AA41PTZ6"/>
<feature type="signal peptide" evidence="1">
    <location>
        <begin position="1"/>
        <end position="36"/>
    </location>
</feature>
<dbReference type="PANTHER" id="PTHR32015:SF1">
    <property type="entry name" value="LIPASE"/>
    <property type="match status" value="1"/>
</dbReference>
<dbReference type="InterPro" id="IPR029058">
    <property type="entry name" value="AB_hydrolase_fold"/>
</dbReference>
<dbReference type="GO" id="GO:0016298">
    <property type="term" value="F:lipase activity"/>
    <property type="evidence" value="ECO:0007669"/>
    <property type="project" value="TreeGrafter"/>
</dbReference>
<dbReference type="SUPFAM" id="SSF53474">
    <property type="entry name" value="alpha/beta-Hydrolases"/>
    <property type="match status" value="1"/>
</dbReference>
<feature type="chain" id="PRO_5041266776" evidence="1">
    <location>
        <begin position="37"/>
        <end position="332"/>
    </location>
</feature>
<accession>A0AA41PTZ6</accession>
<dbReference type="PANTHER" id="PTHR32015">
    <property type="entry name" value="FASTING INDUCED LIPASE"/>
    <property type="match status" value="1"/>
</dbReference>
<keyword evidence="2" id="KW-0378">Hydrolase</keyword>
<evidence type="ECO:0000313" key="2">
    <source>
        <dbReference type="EMBL" id="MCF2525693.1"/>
    </source>
</evidence>
<evidence type="ECO:0000313" key="3">
    <source>
        <dbReference type="Proteomes" id="UP001165378"/>
    </source>
</evidence>
<gene>
    <name evidence="2" type="ORF">LZ495_00425</name>
</gene>
<keyword evidence="3" id="KW-1185">Reference proteome</keyword>
<comment type="caution">
    <text evidence="2">The sequence shown here is derived from an EMBL/GenBank/DDBJ whole genome shotgun (WGS) entry which is preliminary data.</text>
</comment>
<keyword evidence="1" id="KW-0732">Signal</keyword>
<dbReference type="InterPro" id="IPR002918">
    <property type="entry name" value="Lipase_EstA/Esterase_EstB"/>
</dbReference>
<name>A0AA41PTZ6_9ACTN</name>
<protein>
    <submittedName>
        <fullName evidence="2">Alpha/beta fold hydrolase</fullName>
    </submittedName>
</protein>
<dbReference type="EMBL" id="JAKFHA010000001">
    <property type="protein sequence ID" value="MCF2525693.1"/>
    <property type="molecule type" value="Genomic_DNA"/>
</dbReference>
<dbReference type="Proteomes" id="UP001165378">
    <property type="component" value="Unassembled WGS sequence"/>
</dbReference>